<dbReference type="AlphaFoldDB" id="A0A812RAG6"/>
<feature type="repeat" description="ANK" evidence="3">
    <location>
        <begin position="460"/>
        <end position="489"/>
    </location>
</feature>
<dbReference type="SUPFAM" id="SSF54236">
    <property type="entry name" value="Ubiquitin-like"/>
    <property type="match status" value="1"/>
</dbReference>
<dbReference type="Pfam" id="PF13637">
    <property type="entry name" value="Ank_4"/>
    <property type="match status" value="2"/>
</dbReference>
<keyword evidence="2 3" id="KW-0040">ANK repeat</keyword>
<evidence type="ECO:0000313" key="5">
    <source>
        <dbReference type="Proteomes" id="UP000604046"/>
    </source>
</evidence>
<dbReference type="Pfam" id="PF12796">
    <property type="entry name" value="Ank_2"/>
    <property type="match status" value="2"/>
</dbReference>
<gene>
    <name evidence="4" type="primary">ANK1</name>
    <name evidence="4" type="ORF">SNAT2548_LOCUS23433</name>
</gene>
<evidence type="ECO:0000256" key="1">
    <source>
        <dbReference type="ARBA" id="ARBA00022737"/>
    </source>
</evidence>
<keyword evidence="5" id="KW-1185">Reference proteome</keyword>
<name>A0A812RAG6_9DINO</name>
<keyword evidence="1" id="KW-0677">Repeat</keyword>
<dbReference type="Gene3D" id="1.25.40.20">
    <property type="entry name" value="Ankyrin repeat-containing domain"/>
    <property type="match status" value="2"/>
</dbReference>
<evidence type="ECO:0000256" key="3">
    <source>
        <dbReference type="PROSITE-ProRule" id="PRU00023"/>
    </source>
</evidence>
<feature type="repeat" description="ANK" evidence="3">
    <location>
        <begin position="271"/>
        <end position="303"/>
    </location>
</feature>
<evidence type="ECO:0000256" key="2">
    <source>
        <dbReference type="ARBA" id="ARBA00023043"/>
    </source>
</evidence>
<feature type="repeat" description="ANK" evidence="3">
    <location>
        <begin position="111"/>
        <end position="143"/>
    </location>
</feature>
<dbReference type="PANTHER" id="PTHR24198:SF194">
    <property type="entry name" value="INVERSIN-A"/>
    <property type="match status" value="1"/>
</dbReference>
<feature type="repeat" description="ANK" evidence="3">
    <location>
        <begin position="245"/>
        <end position="271"/>
    </location>
</feature>
<reference evidence="4" key="1">
    <citation type="submission" date="2021-02" db="EMBL/GenBank/DDBJ databases">
        <authorList>
            <person name="Dougan E. K."/>
            <person name="Rhodes N."/>
            <person name="Thang M."/>
            <person name="Chan C."/>
        </authorList>
    </citation>
    <scope>NUCLEOTIDE SEQUENCE</scope>
</reference>
<dbReference type="PROSITE" id="PS50088">
    <property type="entry name" value="ANK_REPEAT"/>
    <property type="match status" value="7"/>
</dbReference>
<dbReference type="InterPro" id="IPR002110">
    <property type="entry name" value="Ankyrin_rpt"/>
</dbReference>
<dbReference type="CDD" id="cd17039">
    <property type="entry name" value="Ubl_ubiquitin_like"/>
    <property type="match status" value="1"/>
</dbReference>
<dbReference type="PROSITE" id="PS50297">
    <property type="entry name" value="ANK_REP_REGION"/>
    <property type="match status" value="7"/>
</dbReference>
<feature type="repeat" description="ANK" evidence="3">
    <location>
        <begin position="144"/>
        <end position="176"/>
    </location>
</feature>
<sequence length="678" mass="73483">MLRVVMMTSGVEVLALSALEMEELATSGGSTVQNLKGRLELLMGQPRFRQRLLRGAQLLSDETPLDFPGMLHLVLLSLCSPDPAVGKALATAISHDDVPSLEALLYQPQDRGRTPLHWACARGQTEVARWLLRHRADIGTAQGNGALPLHLACAQGHVPVARVCIEARADANACPNGPNGVAPIHIACGLGNEEMTRLLCEAAADVNSVAGTDDFTPLLTACARGFFDVVRVLVQYGACIRMPAKKMTPVLAACMNEQLQIVQFLLESGADGTDALRFACSTGNTEAVRLFIGLGVDINSCDDDHGPPLHTASTFGAAKGMSNVLQTPLRCELKDLESQRRPLPARKRFKSHGVMFHELGDIVVPASALGDTAALLVSMRTLQWKLEQLECWATKSTDNRCTTALHIACLKLGRIGLFVSGLRECMNESTGRDFLTLCKCWSTAARVEYQPATTSKFFPSPLHVACYHGQLEIAQQLVQARANLDARTDDGFTPLDTARASNHPGLAAWTSMQLRPCSFAKALPANVVPSEDGERRGRLSTFWSYWMQAVGVITWDSRRTQLHAFLAADPRQEGGRTAQLEKALRENLEDISVKSILDFRVAGEGVPAAEATATAAVCAIANIDETAPVLSIHSLDPERPWAESLEVLSKPGHFINTLRRFPQVWVSAGRAGDVAWRA</sequence>
<feature type="repeat" description="ANK" evidence="3">
    <location>
        <begin position="213"/>
        <end position="245"/>
    </location>
</feature>
<dbReference type="InterPro" id="IPR036770">
    <property type="entry name" value="Ankyrin_rpt-contain_sf"/>
</dbReference>
<dbReference type="Proteomes" id="UP000604046">
    <property type="component" value="Unassembled WGS sequence"/>
</dbReference>
<accession>A0A812RAG6</accession>
<evidence type="ECO:0000313" key="4">
    <source>
        <dbReference type="EMBL" id="CAE7431168.1"/>
    </source>
</evidence>
<dbReference type="SMART" id="SM00248">
    <property type="entry name" value="ANK"/>
    <property type="match status" value="7"/>
</dbReference>
<protein>
    <submittedName>
        <fullName evidence="4">ANK1 protein</fullName>
    </submittedName>
</protein>
<feature type="repeat" description="ANK" evidence="3">
    <location>
        <begin position="179"/>
        <end position="211"/>
    </location>
</feature>
<dbReference type="PRINTS" id="PR01415">
    <property type="entry name" value="ANKYRIN"/>
</dbReference>
<dbReference type="SUPFAM" id="SSF48403">
    <property type="entry name" value="Ankyrin repeat"/>
    <property type="match status" value="1"/>
</dbReference>
<dbReference type="EMBL" id="CAJNDS010002323">
    <property type="protein sequence ID" value="CAE7431168.1"/>
    <property type="molecule type" value="Genomic_DNA"/>
</dbReference>
<organism evidence="4 5">
    <name type="scientific">Symbiodinium natans</name>
    <dbReference type="NCBI Taxonomy" id="878477"/>
    <lineage>
        <taxon>Eukaryota</taxon>
        <taxon>Sar</taxon>
        <taxon>Alveolata</taxon>
        <taxon>Dinophyceae</taxon>
        <taxon>Suessiales</taxon>
        <taxon>Symbiodiniaceae</taxon>
        <taxon>Symbiodinium</taxon>
    </lineage>
</organism>
<dbReference type="InterPro" id="IPR029071">
    <property type="entry name" value="Ubiquitin-like_domsf"/>
</dbReference>
<proteinExistence type="predicted"/>
<dbReference type="Pfam" id="PF00023">
    <property type="entry name" value="Ank"/>
    <property type="match status" value="1"/>
</dbReference>
<comment type="caution">
    <text evidence="4">The sequence shown here is derived from an EMBL/GenBank/DDBJ whole genome shotgun (WGS) entry which is preliminary data.</text>
</comment>
<dbReference type="OrthoDB" id="430364at2759"/>
<dbReference type="PANTHER" id="PTHR24198">
    <property type="entry name" value="ANKYRIN REPEAT AND PROTEIN KINASE DOMAIN-CONTAINING PROTEIN"/>
    <property type="match status" value="1"/>
</dbReference>